<accession>A0A179FRG8</accession>
<reference evidence="1 2" key="1">
    <citation type="journal article" date="2016" name="PLoS Pathog.">
        <title>Biosynthesis of antibiotic leucinostatins in bio-control fungus Purpureocillium lilacinum and their inhibition on phytophthora revealed by genome mining.</title>
        <authorList>
            <person name="Wang G."/>
            <person name="Liu Z."/>
            <person name="Lin R."/>
            <person name="Li E."/>
            <person name="Mao Z."/>
            <person name="Ling J."/>
            <person name="Yang Y."/>
            <person name="Yin W.B."/>
            <person name="Xie B."/>
        </authorList>
    </citation>
    <scope>NUCLEOTIDE SEQUENCE [LARGE SCALE GENOMIC DNA]</scope>
    <source>
        <strain evidence="1">170</strain>
    </source>
</reference>
<gene>
    <name evidence="1" type="ORF">VFPPC_04038</name>
</gene>
<protein>
    <submittedName>
        <fullName evidence="1">Uncharacterized protein</fullName>
    </submittedName>
</protein>
<evidence type="ECO:0000313" key="1">
    <source>
        <dbReference type="EMBL" id="OAQ67683.2"/>
    </source>
</evidence>
<comment type="caution">
    <text evidence="1">The sequence shown here is derived from an EMBL/GenBank/DDBJ whole genome shotgun (WGS) entry which is preliminary data.</text>
</comment>
<dbReference type="KEGG" id="pchm:VFPPC_04038"/>
<sequence>MAGGYCVSNPSNEFLPLAQEGATSLCEPAPSVVSKLTKPHAGLKLASCWSHTSNGIPISSILCHVPSRIDSHLASHHLSSLVSTTDARVNLLASSPPEHFDHARDTCS</sequence>
<dbReference type="GeneID" id="28847447"/>
<name>A0A179FRG8_METCM</name>
<dbReference type="Proteomes" id="UP000078397">
    <property type="component" value="Unassembled WGS sequence"/>
</dbReference>
<dbReference type="EMBL" id="LSBJ02000003">
    <property type="protein sequence ID" value="OAQ67683.2"/>
    <property type="molecule type" value="Genomic_DNA"/>
</dbReference>
<proteinExistence type="predicted"/>
<organism evidence="1 2">
    <name type="scientific">Pochonia chlamydosporia 170</name>
    <dbReference type="NCBI Taxonomy" id="1380566"/>
    <lineage>
        <taxon>Eukaryota</taxon>
        <taxon>Fungi</taxon>
        <taxon>Dikarya</taxon>
        <taxon>Ascomycota</taxon>
        <taxon>Pezizomycotina</taxon>
        <taxon>Sordariomycetes</taxon>
        <taxon>Hypocreomycetidae</taxon>
        <taxon>Hypocreales</taxon>
        <taxon>Clavicipitaceae</taxon>
        <taxon>Pochonia</taxon>
    </lineage>
</organism>
<dbReference type="RefSeq" id="XP_018144533.2">
    <property type="nucleotide sequence ID" value="XM_018283453.2"/>
</dbReference>
<evidence type="ECO:0000313" key="2">
    <source>
        <dbReference type="Proteomes" id="UP000078397"/>
    </source>
</evidence>
<keyword evidence="2" id="KW-1185">Reference proteome</keyword>
<dbReference type="AlphaFoldDB" id="A0A179FRG8"/>